<accession>A0ABU1JLE6</accession>
<dbReference type="CDD" id="cd10280">
    <property type="entry name" value="PQQ_mGDH"/>
    <property type="match status" value="1"/>
</dbReference>
<feature type="transmembrane region" description="Helical" evidence="4">
    <location>
        <begin position="12"/>
        <end position="32"/>
    </location>
</feature>
<dbReference type="EMBL" id="JAVDPW010000003">
    <property type="protein sequence ID" value="MDR6289451.1"/>
    <property type="molecule type" value="Genomic_DNA"/>
</dbReference>
<dbReference type="SMART" id="SM00564">
    <property type="entry name" value="PQQ"/>
    <property type="match status" value="6"/>
</dbReference>
<gene>
    <name evidence="6" type="ORF">E9232_001966</name>
</gene>
<feature type="transmembrane region" description="Helical" evidence="4">
    <location>
        <begin position="124"/>
        <end position="145"/>
    </location>
</feature>
<proteinExistence type="inferred from homology"/>
<reference evidence="6 7" key="1">
    <citation type="submission" date="2023-07" db="EMBL/GenBank/DDBJ databases">
        <title>Sorghum-associated microbial communities from plants grown in Nebraska, USA.</title>
        <authorList>
            <person name="Schachtman D."/>
        </authorList>
    </citation>
    <scope>NUCLEOTIDE SEQUENCE [LARGE SCALE GENOMIC DNA]</scope>
    <source>
        <strain evidence="6 7">584</strain>
    </source>
</reference>
<evidence type="ECO:0000256" key="3">
    <source>
        <dbReference type="ARBA" id="ARBA00023002"/>
    </source>
</evidence>
<evidence type="ECO:0000313" key="6">
    <source>
        <dbReference type="EMBL" id="MDR6289451.1"/>
    </source>
</evidence>
<dbReference type="InterPro" id="IPR018391">
    <property type="entry name" value="PQQ_b-propeller_rpt"/>
</dbReference>
<feature type="domain" description="Pyrrolo-quinoline quinone repeat" evidence="5">
    <location>
        <begin position="171"/>
        <end position="769"/>
    </location>
</feature>
<dbReference type="NCBIfam" id="TIGR03074">
    <property type="entry name" value="PQQ_membr_DH"/>
    <property type="match status" value="1"/>
</dbReference>
<dbReference type="InterPro" id="IPR011047">
    <property type="entry name" value="Quinoprotein_ADH-like_sf"/>
</dbReference>
<dbReference type="PANTHER" id="PTHR32303:SF4">
    <property type="entry name" value="QUINOPROTEIN GLUCOSE DEHYDROGENASE"/>
    <property type="match status" value="1"/>
</dbReference>
<evidence type="ECO:0000256" key="4">
    <source>
        <dbReference type="SAM" id="Phobius"/>
    </source>
</evidence>
<sequence>MPLPSKPRPILLVSGLVYGLIGLALAAGGVWLGLLGGSLYYVIAGVGILVTGGLLMAGRPGALWVYAAVLIGTLAWAVAEIGFDWWPLAARGDVVFLLGLWLLTPWITRALSHPAGASRRAMTLPLWGGVVASVAVLAVGLLSSYHEVHGTIAAVASPPPQPPSGQPDEDWRAYGRTESGQRYSPLAEITPANVKDLKVAWTFRTGDLPGANDPGETTFEVTPIKVRDTLYLCSQHQRLFALDAKTGALRWSYDPKVQNNPTFQHLTCRGVSYHETAAGAVDTTGAPAPADCPRTIFLPVNDGRMIALNAETGALCESFGDHGTLNLQEGMGVQTAGFYEPTSPPIVSDKIIVIAGSVIDNYSTQEPSGVIRGFDIHTGKLVWAWDAGAVDENALASATHTYTNNSPNSWMTASYDPKLGLAYMPMGVQSPDIWGGNRTPESERYSSALVALDINTGKRVWSYQTVHHDLWDMDLPSQPSLVDLATPEGTRPAILQPAKTGNLFVLDRRTGELIVPAPERPVPQGPAPGDRLSPTQPFSELTFRPEKLLTGADMWGATIFDQLACRILFHQMRYEGTFTPPSLQGTLVFPGNLGMFEWGGIAVDPVRQIAIANPIAIPFVSKLLPRGPDNPAAPNDAHPSGSEIGVQPMYGTPFGVVLHPFLSPVGLPCMRPPWGYMAAIDLKTMKIAWMHRNGTIRDSAPVPIPIKMGVPSLGGPMTTGGGVAFLTSTTDYYIRAYDVTNGDQLWEDRLPAGGQSTPMTYAVDGRQYVVTAAGGHGSFGTKIGDYVIAYALDK</sequence>
<keyword evidence="7" id="KW-1185">Reference proteome</keyword>
<keyword evidence="4" id="KW-1133">Transmembrane helix</keyword>
<dbReference type="Gene3D" id="2.140.10.10">
    <property type="entry name" value="Quinoprotein alcohol dehydrogenase-like superfamily"/>
    <property type="match status" value="2"/>
</dbReference>
<evidence type="ECO:0000256" key="2">
    <source>
        <dbReference type="ARBA" id="ARBA00008156"/>
    </source>
</evidence>
<comment type="caution">
    <text evidence="6">The sequence shown here is derived from an EMBL/GenBank/DDBJ whole genome shotgun (WGS) entry which is preliminary data.</text>
</comment>
<protein>
    <submittedName>
        <fullName evidence="6">Quinoprotein glucose dehydrogenase</fullName>
        <ecNumber evidence="6">1.1.5.2</ecNumber>
    </submittedName>
</protein>
<dbReference type="InterPro" id="IPR002372">
    <property type="entry name" value="PQQ_rpt_dom"/>
</dbReference>
<dbReference type="RefSeq" id="WP_309793741.1">
    <property type="nucleotide sequence ID" value="NZ_JAVDPW010000003.1"/>
</dbReference>
<keyword evidence="4" id="KW-0472">Membrane</keyword>
<evidence type="ECO:0000313" key="7">
    <source>
        <dbReference type="Proteomes" id="UP001262410"/>
    </source>
</evidence>
<dbReference type="InterPro" id="IPR017511">
    <property type="entry name" value="PQQ_mDH"/>
</dbReference>
<evidence type="ECO:0000256" key="1">
    <source>
        <dbReference type="ARBA" id="ARBA00001931"/>
    </source>
</evidence>
<name>A0ABU1JLE6_9PROT</name>
<dbReference type="SUPFAM" id="SSF50998">
    <property type="entry name" value="Quinoprotein alcohol dehydrogenase-like"/>
    <property type="match status" value="1"/>
</dbReference>
<comment type="cofactor">
    <cofactor evidence="1">
        <name>pyrroloquinoline quinone</name>
        <dbReference type="ChEBI" id="CHEBI:58442"/>
    </cofactor>
</comment>
<dbReference type="Proteomes" id="UP001262410">
    <property type="component" value="Unassembled WGS sequence"/>
</dbReference>
<evidence type="ECO:0000259" key="5">
    <source>
        <dbReference type="Pfam" id="PF01011"/>
    </source>
</evidence>
<keyword evidence="4" id="KW-0812">Transmembrane</keyword>
<dbReference type="Pfam" id="PF01011">
    <property type="entry name" value="PQQ"/>
    <property type="match status" value="1"/>
</dbReference>
<dbReference type="EC" id="1.1.5.2" evidence="6"/>
<feature type="transmembrane region" description="Helical" evidence="4">
    <location>
        <begin position="38"/>
        <end position="56"/>
    </location>
</feature>
<feature type="transmembrane region" description="Helical" evidence="4">
    <location>
        <begin position="63"/>
        <end position="79"/>
    </location>
</feature>
<keyword evidence="3 6" id="KW-0560">Oxidoreductase</keyword>
<organism evidence="6 7">
    <name type="scientific">Inquilinus ginsengisoli</name>
    <dbReference type="NCBI Taxonomy" id="363840"/>
    <lineage>
        <taxon>Bacteria</taxon>
        <taxon>Pseudomonadati</taxon>
        <taxon>Pseudomonadota</taxon>
        <taxon>Alphaproteobacteria</taxon>
        <taxon>Rhodospirillales</taxon>
        <taxon>Rhodospirillaceae</taxon>
        <taxon>Inquilinus</taxon>
    </lineage>
</organism>
<comment type="similarity">
    <text evidence="2">Belongs to the bacterial PQQ dehydrogenase family.</text>
</comment>
<dbReference type="PANTHER" id="PTHR32303">
    <property type="entry name" value="QUINOPROTEIN ALCOHOL DEHYDROGENASE (CYTOCHROME C)"/>
    <property type="match status" value="1"/>
</dbReference>
<dbReference type="GO" id="GO:0008876">
    <property type="term" value="F:quinoprotein glucose dehydrogenase activity"/>
    <property type="evidence" value="ECO:0007669"/>
    <property type="project" value="UniProtKB-EC"/>
</dbReference>